<gene>
    <name evidence="1" type="ORF">P8T11_00940</name>
</gene>
<dbReference type="RefSeq" id="WP_268078753.1">
    <property type="nucleotide sequence ID" value="NZ_CP106885.1"/>
</dbReference>
<proteinExistence type="predicted"/>
<dbReference type="Proteomes" id="UP001214170">
    <property type="component" value="Chromosome"/>
</dbReference>
<organism evidence="1 2">
    <name type="scientific">Achromobacter spanius</name>
    <dbReference type="NCBI Taxonomy" id="217203"/>
    <lineage>
        <taxon>Bacteria</taxon>
        <taxon>Pseudomonadati</taxon>
        <taxon>Pseudomonadota</taxon>
        <taxon>Betaproteobacteria</taxon>
        <taxon>Burkholderiales</taxon>
        <taxon>Alcaligenaceae</taxon>
        <taxon>Achromobacter</taxon>
    </lineage>
</organism>
<keyword evidence="2" id="KW-1185">Reference proteome</keyword>
<name>A0ABY8GVA9_9BURK</name>
<dbReference type="GO" id="GO:0003677">
    <property type="term" value="F:DNA binding"/>
    <property type="evidence" value="ECO:0007669"/>
    <property type="project" value="UniProtKB-KW"/>
</dbReference>
<sequence>MEELRCANCGRKLAESAGYLRLSIKCSRCKTVNSFSMALSAQSAASHFRACPGASTQEDAHVCSRTIATDRR</sequence>
<accession>A0ABY8GVA9</accession>
<evidence type="ECO:0000313" key="2">
    <source>
        <dbReference type="Proteomes" id="UP001214170"/>
    </source>
</evidence>
<protein>
    <submittedName>
        <fullName evidence="1">Com family DNA-binding transcriptional regulator</fullName>
    </submittedName>
</protein>
<dbReference type="Pfam" id="PF10122">
    <property type="entry name" value="Zn_ribbon_Com"/>
    <property type="match status" value="1"/>
</dbReference>
<evidence type="ECO:0000313" key="1">
    <source>
        <dbReference type="EMBL" id="WFP08469.1"/>
    </source>
</evidence>
<dbReference type="InterPro" id="IPR019294">
    <property type="entry name" value="Translation_reg_Com"/>
</dbReference>
<dbReference type="EMBL" id="CP121261">
    <property type="protein sequence ID" value="WFP08469.1"/>
    <property type="molecule type" value="Genomic_DNA"/>
</dbReference>
<reference evidence="1 2" key="1">
    <citation type="submission" date="2023-03" db="EMBL/GenBank/DDBJ databases">
        <title>Achromobacter spanius LIG8.</title>
        <authorList>
            <person name="Shrestha S."/>
        </authorList>
    </citation>
    <scope>NUCLEOTIDE SEQUENCE [LARGE SCALE GENOMIC DNA]</scope>
    <source>
        <strain evidence="1 2">LIG8</strain>
    </source>
</reference>
<keyword evidence="1" id="KW-0238">DNA-binding</keyword>